<dbReference type="Proteomes" id="UP000267268">
    <property type="component" value="Chromosome 2"/>
</dbReference>
<sequence>MKKLFTVIAFLFVVAVPSYSQVTLEQSLIALKGTDEHDKIKINDERTEVTFENHIPSIEGFEPAYLSVELAIELYTKMKDPMIYGSYFDAIYKAGMTYKSVSKSSNGYEICITANTKGIGVEIIDDTKKSLTNDYFPFDN</sequence>
<evidence type="ECO:0000313" key="2">
    <source>
        <dbReference type="EMBL" id="AZQ64948.1"/>
    </source>
</evidence>
<dbReference type="RefSeq" id="WP_126619175.1">
    <property type="nucleotide sequence ID" value="NZ_CP034563.1"/>
</dbReference>
<gene>
    <name evidence="2" type="ORF">EI427_22245</name>
</gene>
<dbReference type="AlphaFoldDB" id="A0A3S9P9R2"/>
<dbReference type="EMBL" id="CP034563">
    <property type="protein sequence ID" value="AZQ64948.1"/>
    <property type="molecule type" value="Genomic_DNA"/>
</dbReference>
<protein>
    <recommendedName>
        <fullName evidence="4">Beta-lactamase-inhibitor-like PepSY-like domain-containing protein</fullName>
    </recommendedName>
</protein>
<evidence type="ECO:0000256" key="1">
    <source>
        <dbReference type="SAM" id="SignalP"/>
    </source>
</evidence>
<organism evidence="2 3">
    <name type="scientific">Flammeovirga pectinis</name>
    <dbReference type="NCBI Taxonomy" id="2494373"/>
    <lineage>
        <taxon>Bacteria</taxon>
        <taxon>Pseudomonadati</taxon>
        <taxon>Bacteroidota</taxon>
        <taxon>Cytophagia</taxon>
        <taxon>Cytophagales</taxon>
        <taxon>Flammeovirgaceae</taxon>
        <taxon>Flammeovirga</taxon>
    </lineage>
</organism>
<dbReference type="OrthoDB" id="9825247at2"/>
<proteinExistence type="predicted"/>
<dbReference type="KEGG" id="fll:EI427_22245"/>
<keyword evidence="1" id="KW-0732">Signal</keyword>
<keyword evidence="3" id="KW-1185">Reference proteome</keyword>
<feature type="signal peptide" evidence="1">
    <location>
        <begin position="1"/>
        <end position="20"/>
    </location>
</feature>
<name>A0A3S9P9R2_9BACT</name>
<reference evidence="2 3" key="1">
    <citation type="submission" date="2018-12" db="EMBL/GenBank/DDBJ databases">
        <title>Flammeovirga pectinis sp. nov., isolated from the gut of the Korean scallop, Patinopecten yessoensis.</title>
        <authorList>
            <person name="Bae J.-W."/>
            <person name="Jeong Y.-S."/>
            <person name="Kang W."/>
        </authorList>
    </citation>
    <scope>NUCLEOTIDE SEQUENCE [LARGE SCALE GENOMIC DNA]</scope>
    <source>
        <strain evidence="2 3">L12M1</strain>
    </source>
</reference>
<feature type="chain" id="PRO_5019443064" description="Beta-lactamase-inhibitor-like PepSY-like domain-containing protein" evidence="1">
    <location>
        <begin position="21"/>
        <end position="140"/>
    </location>
</feature>
<evidence type="ECO:0008006" key="4">
    <source>
        <dbReference type="Google" id="ProtNLM"/>
    </source>
</evidence>
<accession>A0A3S9P9R2</accession>
<evidence type="ECO:0000313" key="3">
    <source>
        <dbReference type="Proteomes" id="UP000267268"/>
    </source>
</evidence>